<evidence type="ECO:0000259" key="8">
    <source>
        <dbReference type="Pfam" id="PF01967"/>
    </source>
</evidence>
<dbReference type="OrthoDB" id="9794429at2"/>
<evidence type="ECO:0000256" key="7">
    <source>
        <dbReference type="HAMAP-Rule" id="MF_01224"/>
    </source>
</evidence>
<comment type="similarity">
    <text evidence="7">Belongs to the MoaC family.</text>
</comment>
<sequence length="158" mass="17287">MKFTHFNEQNKPTMVDVSIKEPTLRIALAQAVVKLSKQAYLAVKEGTVKKGDVLAVASVAGIMGAKQTPHLIPMCHPLNLDQINIDFELNDEDNTIRVISTAKITAKTGVEMESLCACSIAALTIYDMCKSIDKSIEITDIYLLKKSGGKSGEFERKT</sequence>
<accession>A0A1X4XXA1</accession>
<dbReference type="NCBIfam" id="TIGR00581">
    <property type="entry name" value="moaC"/>
    <property type="match status" value="1"/>
</dbReference>
<comment type="pathway">
    <text evidence="2 7">Cofactor biosynthesis; molybdopterin biosynthesis.</text>
</comment>
<evidence type="ECO:0000256" key="6">
    <source>
        <dbReference type="ARBA" id="ARBA00055087"/>
    </source>
</evidence>
<dbReference type="SUPFAM" id="SSF55040">
    <property type="entry name" value="Molybdenum cofactor biosynthesis protein C, MoaC"/>
    <property type="match status" value="1"/>
</dbReference>
<dbReference type="EMBL" id="MDSU01000018">
    <property type="protein sequence ID" value="OSS42167.1"/>
    <property type="molecule type" value="Genomic_DNA"/>
</dbReference>
<evidence type="ECO:0000313" key="10">
    <source>
        <dbReference type="Proteomes" id="UP000194141"/>
    </source>
</evidence>
<evidence type="ECO:0000256" key="5">
    <source>
        <dbReference type="ARBA" id="ARBA00023239"/>
    </source>
</evidence>
<dbReference type="NCBIfam" id="NF006870">
    <property type="entry name" value="PRK09364.1"/>
    <property type="match status" value="1"/>
</dbReference>
<protein>
    <recommendedName>
        <fullName evidence="3 7">Cyclic pyranopterin monophosphate synthase</fullName>
        <ecNumber evidence="3 7">4.6.1.17</ecNumber>
    </recommendedName>
    <alternativeName>
        <fullName evidence="7">Molybdenum cofactor biosynthesis protein C</fullName>
    </alternativeName>
</protein>
<gene>
    <name evidence="7" type="primary">moaC</name>
    <name evidence="9" type="ORF">DESAMIL20_1720</name>
</gene>
<feature type="domain" description="Molybdopterin cofactor biosynthesis C (MoaC)" evidence="8">
    <location>
        <begin position="14"/>
        <end position="149"/>
    </location>
</feature>
<keyword evidence="10" id="KW-1185">Reference proteome</keyword>
<organism evidence="9 10">
    <name type="scientific">Desulfurella amilsii</name>
    <dbReference type="NCBI Taxonomy" id="1562698"/>
    <lineage>
        <taxon>Bacteria</taxon>
        <taxon>Pseudomonadati</taxon>
        <taxon>Campylobacterota</taxon>
        <taxon>Desulfurellia</taxon>
        <taxon>Desulfurellales</taxon>
        <taxon>Desulfurellaceae</taxon>
        <taxon>Desulfurella</taxon>
    </lineage>
</organism>
<keyword evidence="5 7" id="KW-0456">Lyase</keyword>
<reference evidence="9 10" key="1">
    <citation type="journal article" date="2017" name="Front. Microbiol.">
        <title>Genome Sequence of Desulfurella amilsii Strain TR1 and Comparative Genomics of Desulfurellaceae Family.</title>
        <authorList>
            <person name="Florentino A.P."/>
            <person name="Stams A.J."/>
            <person name="Sanchez-Andrea I."/>
        </authorList>
    </citation>
    <scope>NUCLEOTIDE SEQUENCE [LARGE SCALE GENOMIC DNA]</scope>
    <source>
        <strain evidence="9 10">TR1</strain>
    </source>
</reference>
<dbReference type="PANTHER" id="PTHR22960">
    <property type="entry name" value="MOLYBDOPTERIN COFACTOR SYNTHESIS PROTEIN A"/>
    <property type="match status" value="1"/>
</dbReference>
<dbReference type="EC" id="4.6.1.17" evidence="3 7"/>
<evidence type="ECO:0000256" key="2">
    <source>
        <dbReference type="ARBA" id="ARBA00005046"/>
    </source>
</evidence>
<name>A0A1X4XXA1_9BACT</name>
<evidence type="ECO:0000256" key="3">
    <source>
        <dbReference type="ARBA" id="ARBA00012575"/>
    </source>
</evidence>
<dbReference type="RefSeq" id="WP_086034432.1">
    <property type="nucleotide sequence ID" value="NZ_MDSU01000018.1"/>
</dbReference>
<dbReference type="Pfam" id="PF01967">
    <property type="entry name" value="MoaC"/>
    <property type="match status" value="1"/>
</dbReference>
<keyword evidence="4 7" id="KW-0501">Molybdenum cofactor biosynthesis</keyword>
<dbReference type="GO" id="GO:0061799">
    <property type="term" value="F:cyclic pyranopterin monophosphate synthase activity"/>
    <property type="evidence" value="ECO:0007669"/>
    <property type="project" value="UniProtKB-UniRule"/>
</dbReference>
<dbReference type="PANTHER" id="PTHR22960:SF29">
    <property type="entry name" value="CYCLIC PYRANOPTERIN MONOPHOSPHATE SYNTHASE"/>
    <property type="match status" value="1"/>
</dbReference>
<dbReference type="InterPro" id="IPR036522">
    <property type="entry name" value="MoaC_sf"/>
</dbReference>
<dbReference type="Gene3D" id="3.30.70.640">
    <property type="entry name" value="Molybdopterin cofactor biosynthesis C (MoaC) domain"/>
    <property type="match status" value="1"/>
</dbReference>
<comment type="caution">
    <text evidence="9">The sequence shown here is derived from an EMBL/GenBank/DDBJ whole genome shotgun (WGS) entry which is preliminary data.</text>
</comment>
<dbReference type="GO" id="GO:0006777">
    <property type="term" value="P:Mo-molybdopterin cofactor biosynthetic process"/>
    <property type="evidence" value="ECO:0007669"/>
    <property type="project" value="UniProtKB-UniRule"/>
</dbReference>
<comment type="catalytic activity">
    <reaction evidence="1 7">
        <text>(8S)-3',8-cyclo-7,8-dihydroguanosine 5'-triphosphate = cyclic pyranopterin phosphate + diphosphate</text>
        <dbReference type="Rhea" id="RHEA:49580"/>
        <dbReference type="ChEBI" id="CHEBI:33019"/>
        <dbReference type="ChEBI" id="CHEBI:59648"/>
        <dbReference type="ChEBI" id="CHEBI:131766"/>
        <dbReference type="EC" id="4.6.1.17"/>
    </reaction>
</comment>
<dbReference type="AlphaFoldDB" id="A0A1X4XXA1"/>
<evidence type="ECO:0000313" key="9">
    <source>
        <dbReference type="EMBL" id="OSS42167.1"/>
    </source>
</evidence>
<feature type="binding site" evidence="7">
    <location>
        <begin position="112"/>
        <end position="113"/>
    </location>
    <ligand>
        <name>substrate</name>
    </ligand>
</feature>
<evidence type="ECO:0000256" key="4">
    <source>
        <dbReference type="ARBA" id="ARBA00023150"/>
    </source>
</evidence>
<dbReference type="InterPro" id="IPR023045">
    <property type="entry name" value="MoaC"/>
</dbReference>
<proteinExistence type="inferred from homology"/>
<dbReference type="UniPathway" id="UPA00344"/>
<evidence type="ECO:0000256" key="1">
    <source>
        <dbReference type="ARBA" id="ARBA00001637"/>
    </source>
</evidence>
<dbReference type="CDD" id="cd01420">
    <property type="entry name" value="MoaC_PE"/>
    <property type="match status" value="1"/>
</dbReference>
<dbReference type="HAMAP" id="MF_01224_B">
    <property type="entry name" value="MoaC_B"/>
    <property type="match status" value="1"/>
</dbReference>
<dbReference type="InterPro" id="IPR002820">
    <property type="entry name" value="Mopterin_CF_biosynth-C_dom"/>
</dbReference>
<comment type="function">
    <text evidence="6 7">Catalyzes the conversion of (8S)-3',8-cyclo-7,8-dihydroguanosine 5'-triphosphate to cyclic pyranopterin monophosphate (cPMP).</text>
</comment>
<dbReference type="Proteomes" id="UP000194141">
    <property type="component" value="Unassembled WGS sequence"/>
</dbReference>
<dbReference type="STRING" id="1562698.DESAMIL20_1720"/>
<dbReference type="InterPro" id="IPR050105">
    <property type="entry name" value="MoCo_biosynth_MoaA/MoaC"/>
</dbReference>
<dbReference type="InterPro" id="IPR047594">
    <property type="entry name" value="MoaC_bact/euk"/>
</dbReference>
<feature type="active site" evidence="7">
    <location>
        <position position="127"/>
    </location>
</feature>
<feature type="binding site" evidence="7">
    <location>
        <begin position="74"/>
        <end position="76"/>
    </location>
    <ligand>
        <name>substrate</name>
    </ligand>
</feature>
<comment type="subunit">
    <text evidence="7">Homohexamer; trimer of dimers.</text>
</comment>